<evidence type="ECO:0000313" key="3">
    <source>
        <dbReference type="EMBL" id="KAK3229122.1"/>
    </source>
</evidence>
<gene>
    <name evidence="3" type="ORF">Dsin_001003</name>
</gene>
<feature type="region of interest" description="Disordered" evidence="1">
    <location>
        <begin position="120"/>
        <end position="151"/>
    </location>
</feature>
<dbReference type="InterPro" id="IPR024752">
    <property type="entry name" value="Myb/SANT-like_dom"/>
</dbReference>
<reference evidence="3" key="1">
    <citation type="journal article" date="2023" name="Plant J.">
        <title>Genome sequences and population genomics provide insights into the demographic history, inbreeding, and mutation load of two 'living fossil' tree species of Dipteronia.</title>
        <authorList>
            <person name="Feng Y."/>
            <person name="Comes H.P."/>
            <person name="Chen J."/>
            <person name="Zhu S."/>
            <person name="Lu R."/>
            <person name="Zhang X."/>
            <person name="Li P."/>
            <person name="Qiu J."/>
            <person name="Olsen K.M."/>
            <person name="Qiu Y."/>
        </authorList>
    </citation>
    <scope>NUCLEOTIDE SEQUENCE</scope>
    <source>
        <strain evidence="3">NBL</strain>
    </source>
</reference>
<comment type="caution">
    <text evidence="3">The sequence shown here is derived from an EMBL/GenBank/DDBJ whole genome shotgun (WGS) entry which is preliminary data.</text>
</comment>
<evidence type="ECO:0000259" key="2">
    <source>
        <dbReference type="Pfam" id="PF12776"/>
    </source>
</evidence>
<dbReference type="EMBL" id="JANJYJ010000001">
    <property type="protein sequence ID" value="KAK3229122.1"/>
    <property type="molecule type" value="Genomic_DNA"/>
</dbReference>
<feature type="domain" description="Myb/SANT-like" evidence="2">
    <location>
        <begin position="2"/>
        <end position="47"/>
    </location>
</feature>
<name>A0AAE0B4A7_9ROSI</name>
<feature type="compositionally biased region" description="Basic residues" evidence="1">
    <location>
        <begin position="141"/>
        <end position="151"/>
    </location>
</feature>
<dbReference type="AlphaFoldDB" id="A0AAE0B4A7"/>
<organism evidence="3 4">
    <name type="scientific">Dipteronia sinensis</name>
    <dbReference type="NCBI Taxonomy" id="43782"/>
    <lineage>
        <taxon>Eukaryota</taxon>
        <taxon>Viridiplantae</taxon>
        <taxon>Streptophyta</taxon>
        <taxon>Embryophyta</taxon>
        <taxon>Tracheophyta</taxon>
        <taxon>Spermatophyta</taxon>
        <taxon>Magnoliopsida</taxon>
        <taxon>eudicotyledons</taxon>
        <taxon>Gunneridae</taxon>
        <taxon>Pentapetalae</taxon>
        <taxon>rosids</taxon>
        <taxon>malvids</taxon>
        <taxon>Sapindales</taxon>
        <taxon>Sapindaceae</taxon>
        <taxon>Hippocastanoideae</taxon>
        <taxon>Acereae</taxon>
        <taxon>Dipteronia</taxon>
    </lineage>
</organism>
<feature type="compositionally biased region" description="Basic and acidic residues" evidence="1">
    <location>
        <begin position="128"/>
        <end position="140"/>
    </location>
</feature>
<dbReference type="Proteomes" id="UP001281410">
    <property type="component" value="Unassembled WGS sequence"/>
</dbReference>
<sequence length="151" mass="17658">MKKQLKNGWDYMKKQYQVCIRLISTTRHGYNAMTNTIDWPAERWEEYLKTYPEAKQFRQKPLANFEELESLFSGVSATWAHNWSSGMQGIPEMGNTLTDFASSMYGGSYVRLLEEYDNTQTPNSDVNFEEHPIQTEEQPIKQKKRKVDGNC</sequence>
<evidence type="ECO:0000256" key="1">
    <source>
        <dbReference type="SAM" id="MobiDB-lite"/>
    </source>
</evidence>
<protein>
    <recommendedName>
        <fullName evidence="2">Myb/SANT-like domain-containing protein</fullName>
    </recommendedName>
</protein>
<evidence type="ECO:0000313" key="4">
    <source>
        <dbReference type="Proteomes" id="UP001281410"/>
    </source>
</evidence>
<dbReference type="PANTHER" id="PTHR31704:SF37">
    <property type="entry name" value="HEAT SHOCK PROTEIN"/>
    <property type="match status" value="1"/>
</dbReference>
<keyword evidence="4" id="KW-1185">Reference proteome</keyword>
<dbReference type="PANTHER" id="PTHR31704">
    <property type="entry name" value="MYB/SANT-LIKE DNA-BINDING DOMAIN PROTEIN-RELATED"/>
    <property type="match status" value="1"/>
</dbReference>
<accession>A0AAE0B4A7</accession>
<dbReference type="Pfam" id="PF12776">
    <property type="entry name" value="Myb_DNA-bind_3"/>
    <property type="match status" value="1"/>
</dbReference>
<proteinExistence type="predicted"/>